<gene>
    <name evidence="1" type="ORF">niasHS_001786</name>
</gene>
<evidence type="ECO:0008006" key="3">
    <source>
        <dbReference type="Google" id="ProtNLM"/>
    </source>
</evidence>
<organism evidence="1 2">
    <name type="scientific">Heterodera schachtii</name>
    <name type="common">Sugarbeet cyst nematode worm</name>
    <name type="synonym">Tylenchus schachtii</name>
    <dbReference type="NCBI Taxonomy" id="97005"/>
    <lineage>
        <taxon>Eukaryota</taxon>
        <taxon>Metazoa</taxon>
        <taxon>Ecdysozoa</taxon>
        <taxon>Nematoda</taxon>
        <taxon>Chromadorea</taxon>
        <taxon>Rhabditida</taxon>
        <taxon>Tylenchina</taxon>
        <taxon>Tylenchomorpha</taxon>
        <taxon>Tylenchoidea</taxon>
        <taxon>Heteroderidae</taxon>
        <taxon>Heteroderinae</taxon>
        <taxon>Heterodera</taxon>
    </lineage>
</organism>
<evidence type="ECO:0000313" key="2">
    <source>
        <dbReference type="Proteomes" id="UP001620645"/>
    </source>
</evidence>
<comment type="caution">
    <text evidence="1">The sequence shown here is derived from an EMBL/GenBank/DDBJ whole genome shotgun (WGS) entry which is preliminary data.</text>
</comment>
<dbReference type="EMBL" id="JBICCN010000057">
    <property type="protein sequence ID" value="KAL3096748.1"/>
    <property type="molecule type" value="Genomic_DNA"/>
</dbReference>
<reference evidence="1 2" key="1">
    <citation type="submission" date="2024-10" db="EMBL/GenBank/DDBJ databases">
        <authorList>
            <person name="Kim D."/>
        </authorList>
    </citation>
    <scope>NUCLEOTIDE SEQUENCE [LARGE SCALE GENOMIC DNA]</scope>
    <source>
        <strain evidence="1">Taebaek</strain>
    </source>
</reference>
<accession>A0ABD2K1Q5</accession>
<sequence>MAPPKRKNVFKSEYANEFQGITKSKTGDEFAHCIPCNFDISLLSIGKAAIPHHLKTEKHKKAAKAANSALAITAFMPSKSVTVKHQQRKALGHITPRAMRKALDRPIVSQICCQKFFLIKNFSG</sequence>
<keyword evidence="2" id="KW-1185">Reference proteome</keyword>
<dbReference type="AlphaFoldDB" id="A0ABD2K1Q5"/>
<evidence type="ECO:0000313" key="1">
    <source>
        <dbReference type="EMBL" id="KAL3096748.1"/>
    </source>
</evidence>
<dbReference type="Proteomes" id="UP001620645">
    <property type="component" value="Unassembled WGS sequence"/>
</dbReference>
<protein>
    <recommendedName>
        <fullName evidence="3">U1-type domain-containing protein</fullName>
    </recommendedName>
</protein>
<name>A0ABD2K1Q5_HETSC</name>
<proteinExistence type="predicted"/>